<feature type="region of interest" description="Disordered" evidence="1">
    <location>
        <begin position="48"/>
        <end position="115"/>
    </location>
</feature>
<accession>A0A6J4UE86</accession>
<evidence type="ECO:0000256" key="1">
    <source>
        <dbReference type="SAM" id="MobiDB-lite"/>
    </source>
</evidence>
<gene>
    <name evidence="2" type="ORF">AVDCRST_MAG19-428</name>
</gene>
<feature type="compositionally biased region" description="Basic and acidic residues" evidence="1">
    <location>
        <begin position="83"/>
        <end position="93"/>
    </location>
</feature>
<reference evidence="2" key="1">
    <citation type="submission" date="2020-02" db="EMBL/GenBank/DDBJ databases">
        <authorList>
            <person name="Meier V. D."/>
        </authorList>
    </citation>
    <scope>NUCLEOTIDE SEQUENCE</scope>
    <source>
        <strain evidence="2">AVDCRST_MAG19</strain>
    </source>
</reference>
<proteinExistence type="predicted"/>
<evidence type="ECO:0000313" key="2">
    <source>
        <dbReference type="EMBL" id="CAA9546835.1"/>
    </source>
</evidence>
<dbReference type="AlphaFoldDB" id="A0A6J4UE86"/>
<sequence>MTAPVEPGLARKREPGSRSTWSCRDDRAGVRARSVRIYASRDGITRPTTAFFRGRAADGRAPASKPRPQTRAQHYGSRLRCPPNEDERPKGEKGAITPSFAGPDEAHVRTLSDEDGEAIGRTALARARFDVVTRANAVLVDRGITRARAG</sequence>
<organism evidence="2">
    <name type="scientific">uncultured Thermomicrobiales bacterium</name>
    <dbReference type="NCBI Taxonomy" id="1645740"/>
    <lineage>
        <taxon>Bacteria</taxon>
        <taxon>Pseudomonadati</taxon>
        <taxon>Thermomicrobiota</taxon>
        <taxon>Thermomicrobia</taxon>
        <taxon>Thermomicrobiales</taxon>
        <taxon>environmental samples</taxon>
    </lineage>
</organism>
<dbReference type="EMBL" id="CADCWL010000019">
    <property type="protein sequence ID" value="CAA9546835.1"/>
    <property type="molecule type" value="Genomic_DNA"/>
</dbReference>
<name>A0A6J4UE86_9BACT</name>
<feature type="compositionally biased region" description="Low complexity" evidence="1">
    <location>
        <begin position="50"/>
        <end position="63"/>
    </location>
</feature>
<protein>
    <submittedName>
        <fullName evidence="2">Uncharacterized protein</fullName>
    </submittedName>
</protein>
<feature type="region of interest" description="Disordered" evidence="1">
    <location>
        <begin position="1"/>
        <end position="26"/>
    </location>
</feature>